<keyword evidence="1" id="KW-0812">Transmembrane</keyword>
<organism evidence="2 3">
    <name type="scientific">Candidatus Syntrophonatronum acetioxidans</name>
    <dbReference type="NCBI Taxonomy" id="1795816"/>
    <lineage>
        <taxon>Bacteria</taxon>
        <taxon>Bacillati</taxon>
        <taxon>Bacillota</taxon>
        <taxon>Clostridia</taxon>
        <taxon>Eubacteriales</taxon>
        <taxon>Syntrophomonadaceae</taxon>
        <taxon>Candidatus Syntrophonatronum</taxon>
    </lineage>
</organism>
<keyword evidence="1" id="KW-0472">Membrane</keyword>
<evidence type="ECO:0000313" key="3">
    <source>
        <dbReference type="Proteomes" id="UP000285138"/>
    </source>
</evidence>
<dbReference type="EMBL" id="QZAA01000188">
    <property type="protein sequence ID" value="RQD74748.1"/>
    <property type="molecule type" value="Genomic_DNA"/>
</dbReference>
<proteinExistence type="predicted"/>
<feature type="transmembrane region" description="Helical" evidence="1">
    <location>
        <begin position="63"/>
        <end position="81"/>
    </location>
</feature>
<dbReference type="Proteomes" id="UP000285138">
    <property type="component" value="Unassembled WGS sequence"/>
</dbReference>
<evidence type="ECO:0000313" key="2">
    <source>
        <dbReference type="EMBL" id="RQD74748.1"/>
    </source>
</evidence>
<feature type="transmembrane region" description="Helical" evidence="1">
    <location>
        <begin position="102"/>
        <end position="130"/>
    </location>
</feature>
<comment type="caution">
    <text evidence="2">The sequence shown here is derived from an EMBL/GenBank/DDBJ whole genome shotgun (WGS) entry which is preliminary data.</text>
</comment>
<dbReference type="AlphaFoldDB" id="A0A424YC74"/>
<gene>
    <name evidence="2" type="ORF">D5R97_07280</name>
</gene>
<protein>
    <submittedName>
        <fullName evidence="2">Uncharacterized protein</fullName>
    </submittedName>
</protein>
<feature type="transmembrane region" description="Helical" evidence="1">
    <location>
        <begin position="20"/>
        <end position="43"/>
    </location>
</feature>
<feature type="transmembrane region" description="Helical" evidence="1">
    <location>
        <begin position="142"/>
        <end position="162"/>
    </location>
</feature>
<name>A0A424YC74_9FIRM</name>
<keyword evidence="1" id="KW-1133">Transmembrane helix</keyword>
<feature type="non-terminal residue" evidence="2">
    <location>
        <position position="166"/>
    </location>
</feature>
<evidence type="ECO:0000256" key="1">
    <source>
        <dbReference type="SAM" id="Phobius"/>
    </source>
</evidence>
<sequence>MENSLLEAVKKQYMFKLRLYMNLFISLVVVQVIAILFTTAGVGGRGTGAGNVNFNETFYSSDIIIAFTLIWAFFTALLLTTRDYRDMDFVFLGNRLSSNISNMGFLVTASLAVGLTAVLGGVFLRVLLYFSLGPYQILSENYFVSLGGLSLAVLVTFLYLILACAL</sequence>
<accession>A0A424YC74</accession>
<reference evidence="2 3" key="1">
    <citation type="submission" date="2018-08" db="EMBL/GenBank/DDBJ databases">
        <title>The metabolism and importance of syntrophic acetate oxidation coupled to methane or sulfide production in haloalkaline environments.</title>
        <authorList>
            <person name="Timmers P.H.A."/>
            <person name="Vavourakis C.D."/>
            <person name="Sorokin D.Y."/>
            <person name="Sinninghe Damste J.S."/>
            <person name="Muyzer G."/>
            <person name="Stams A.J.M."/>
            <person name="Plugge C.M."/>
        </authorList>
    </citation>
    <scope>NUCLEOTIDE SEQUENCE [LARGE SCALE GENOMIC DNA]</scope>
    <source>
        <strain evidence="2">MSAO_Bac1</strain>
    </source>
</reference>